<comment type="similarity">
    <text evidence="1">Belongs to the arrestin family.</text>
</comment>
<dbReference type="RefSeq" id="XP_031426217.2">
    <property type="nucleotide sequence ID" value="XM_031570357.2"/>
</dbReference>
<evidence type="ECO:0000259" key="3">
    <source>
        <dbReference type="SMART" id="SM01017"/>
    </source>
</evidence>
<reference evidence="5 6" key="1">
    <citation type="submission" date="2025-04" db="UniProtKB">
        <authorList>
            <consortium name="RefSeq"/>
        </authorList>
    </citation>
    <scope>IDENTIFICATION</scope>
</reference>
<dbReference type="PANTHER" id="PTHR11188:SF176">
    <property type="entry name" value="ARRESTIN DOMAIN-CONTAINING PROTEIN 1"/>
    <property type="match status" value="1"/>
</dbReference>
<feature type="region of interest" description="Disordered" evidence="2">
    <location>
        <begin position="286"/>
        <end position="393"/>
    </location>
</feature>
<dbReference type="Proteomes" id="UP000515152">
    <property type="component" value="Chromosome 7"/>
</dbReference>
<evidence type="ECO:0000256" key="1">
    <source>
        <dbReference type="ARBA" id="ARBA00005298"/>
    </source>
</evidence>
<dbReference type="GO" id="GO:0005737">
    <property type="term" value="C:cytoplasm"/>
    <property type="evidence" value="ECO:0007669"/>
    <property type="project" value="TreeGrafter"/>
</dbReference>
<proteinExistence type="inferred from homology"/>
<evidence type="ECO:0000313" key="4">
    <source>
        <dbReference type="Proteomes" id="UP000515152"/>
    </source>
</evidence>
<dbReference type="SMART" id="SM01017">
    <property type="entry name" value="Arrestin_C"/>
    <property type="match status" value="1"/>
</dbReference>
<dbReference type="Pfam" id="PF00339">
    <property type="entry name" value="Arrestin_N"/>
    <property type="match status" value="1"/>
</dbReference>
<accession>A0A6P8FJQ7</accession>
<keyword evidence="4" id="KW-1185">Reference proteome</keyword>
<feature type="domain" description="Arrestin C-terminal-like" evidence="3">
    <location>
        <begin position="162"/>
        <end position="286"/>
    </location>
</feature>
<dbReference type="InterPro" id="IPR014752">
    <property type="entry name" value="Arrestin-like_C"/>
</dbReference>
<dbReference type="CTD" id="100006005"/>
<dbReference type="PANTHER" id="PTHR11188">
    <property type="entry name" value="ARRESTIN DOMAIN CONTAINING PROTEIN"/>
    <property type="match status" value="1"/>
</dbReference>
<dbReference type="SUPFAM" id="SSF81296">
    <property type="entry name" value="E set domains"/>
    <property type="match status" value="2"/>
</dbReference>
<dbReference type="AlphaFoldDB" id="A0A6P8FSX9"/>
<dbReference type="InterPro" id="IPR014756">
    <property type="entry name" value="Ig_E-set"/>
</dbReference>
<dbReference type="Gene3D" id="2.60.40.640">
    <property type="match status" value="2"/>
</dbReference>
<gene>
    <name evidence="5 6" type="primary">arrdc1a</name>
</gene>
<dbReference type="InterPro" id="IPR050357">
    <property type="entry name" value="Arrestin_domain-protein"/>
</dbReference>
<dbReference type="GO" id="GO:0015031">
    <property type="term" value="P:protein transport"/>
    <property type="evidence" value="ECO:0007669"/>
    <property type="project" value="TreeGrafter"/>
</dbReference>
<dbReference type="GeneID" id="105889900"/>
<dbReference type="InterPro" id="IPR011021">
    <property type="entry name" value="Arrestin-like_N"/>
</dbReference>
<sequence>MGKLEEFEISFTDNKVVYRPGDPITGTVKITNAEPIQCKAIKVNCHGFCGVSSRLNDTSWAAEEQYFNSTVSVADKGTLNKGPHTFPFKFLIPAIAPTSYEGPYGKTIFEIRAFVDTPRFSKDYKVEKTFFIQKPLNLNDVPDILDISSASVSKDFTYMFVKNGTIVLKATSDLRGYTPGQVIQLETEIQNKSGKSTSTVVASLMQKVTYKMKRPVHDMRTIAEVEGAGVKANKEAKWKEQIIVPPLPQSPLQGCELINIEYYIQVSLKSPDVLVVLPISIGNVSVDTTRRTPSRPVPAVTLSTPAAAPETTPKLPPRPAPRPAPRPRPRSCYVSPSAPLAEDEPLEAGTPQAEELPTKSHSQQQQGPGSQAASPHAFSYAPGLTFPSPQRQNGAVNTSVPLFSVSTGATIPFYTDSNATPVPTLCPLILPPDYGPSAYPHEPPPSYDETCNT</sequence>
<protein>
    <submittedName>
        <fullName evidence="5 6">Arrestin domain-containing protein 1a isoform X1</fullName>
    </submittedName>
</protein>
<organism evidence="4 5">
    <name type="scientific">Clupea harengus</name>
    <name type="common">Atlantic herring</name>
    <dbReference type="NCBI Taxonomy" id="7950"/>
    <lineage>
        <taxon>Eukaryota</taxon>
        <taxon>Metazoa</taxon>
        <taxon>Chordata</taxon>
        <taxon>Craniata</taxon>
        <taxon>Vertebrata</taxon>
        <taxon>Euteleostomi</taxon>
        <taxon>Actinopterygii</taxon>
        <taxon>Neopterygii</taxon>
        <taxon>Teleostei</taxon>
        <taxon>Clupei</taxon>
        <taxon>Clupeiformes</taxon>
        <taxon>Clupeoidei</taxon>
        <taxon>Clupeidae</taxon>
        <taxon>Clupea</taxon>
    </lineage>
</organism>
<dbReference type="GO" id="GO:0007399">
    <property type="term" value="P:nervous system development"/>
    <property type="evidence" value="ECO:0007669"/>
    <property type="project" value="UniProtKB-ARBA"/>
</dbReference>
<evidence type="ECO:0000313" key="6">
    <source>
        <dbReference type="RefSeq" id="XP_042564167.1"/>
    </source>
</evidence>
<evidence type="ECO:0000256" key="2">
    <source>
        <dbReference type="SAM" id="MobiDB-lite"/>
    </source>
</evidence>
<dbReference type="Pfam" id="PF02752">
    <property type="entry name" value="Arrestin_C"/>
    <property type="match status" value="1"/>
</dbReference>
<dbReference type="RefSeq" id="XP_042564167.1">
    <property type="nucleotide sequence ID" value="XM_042708233.1"/>
</dbReference>
<accession>A0A6P8FSX9</accession>
<feature type="compositionally biased region" description="Low complexity" evidence="2">
    <location>
        <begin position="362"/>
        <end position="375"/>
    </location>
</feature>
<dbReference type="GO" id="GO:1990756">
    <property type="term" value="F:ubiquitin-like ligase-substrate adaptor activity"/>
    <property type="evidence" value="ECO:0007669"/>
    <property type="project" value="TreeGrafter"/>
</dbReference>
<evidence type="ECO:0000313" key="5">
    <source>
        <dbReference type="RefSeq" id="XP_031426217.2"/>
    </source>
</evidence>
<name>A0A6P8FSX9_CLUHA</name>
<dbReference type="KEGG" id="char:105889900"/>
<dbReference type="GO" id="GO:0031625">
    <property type="term" value="F:ubiquitin protein ligase binding"/>
    <property type="evidence" value="ECO:0007669"/>
    <property type="project" value="TreeGrafter"/>
</dbReference>
<feature type="compositionally biased region" description="Pro residues" evidence="2">
    <location>
        <begin position="314"/>
        <end position="326"/>
    </location>
</feature>
<dbReference type="InterPro" id="IPR011022">
    <property type="entry name" value="Arrestin_C-like"/>
</dbReference>